<proteinExistence type="predicted"/>
<organism evidence="2 3">
    <name type="scientific">Zootermopsis nevadensis</name>
    <name type="common">Dampwood termite</name>
    <dbReference type="NCBI Taxonomy" id="136037"/>
    <lineage>
        <taxon>Eukaryota</taxon>
        <taxon>Metazoa</taxon>
        <taxon>Ecdysozoa</taxon>
        <taxon>Arthropoda</taxon>
        <taxon>Hexapoda</taxon>
        <taxon>Insecta</taxon>
        <taxon>Pterygota</taxon>
        <taxon>Neoptera</taxon>
        <taxon>Polyneoptera</taxon>
        <taxon>Dictyoptera</taxon>
        <taxon>Blattodea</taxon>
        <taxon>Blattoidea</taxon>
        <taxon>Termitoidae</taxon>
        <taxon>Termopsidae</taxon>
        <taxon>Zootermopsis</taxon>
    </lineage>
</organism>
<dbReference type="AlphaFoldDB" id="A0A067QXA4"/>
<dbReference type="EMBL" id="KK853248">
    <property type="protein sequence ID" value="KDR09362.1"/>
    <property type="molecule type" value="Genomic_DNA"/>
</dbReference>
<accession>A0A067QXA4</accession>
<sequence>MKRHRHTVSASSAREILKVCSEHYTHSTFVTRTMSKRYSSSSHVRCSISTSTVSRAAAILSFRFSMSATGVQYRVFFVSHRKESQSVISGDLAGQEKGPTRPIHRFVKR</sequence>
<evidence type="ECO:0000313" key="3">
    <source>
        <dbReference type="Proteomes" id="UP000027135"/>
    </source>
</evidence>
<evidence type="ECO:0000256" key="1">
    <source>
        <dbReference type="SAM" id="MobiDB-lite"/>
    </source>
</evidence>
<evidence type="ECO:0000313" key="2">
    <source>
        <dbReference type="EMBL" id="KDR09362.1"/>
    </source>
</evidence>
<protein>
    <submittedName>
        <fullName evidence="2">Uncharacterized protein</fullName>
    </submittedName>
</protein>
<keyword evidence="3" id="KW-1185">Reference proteome</keyword>
<dbReference type="InParanoid" id="A0A067QXA4"/>
<reference evidence="2 3" key="1">
    <citation type="journal article" date="2014" name="Nat. Commun.">
        <title>Molecular traces of alternative social organization in a termite genome.</title>
        <authorList>
            <person name="Terrapon N."/>
            <person name="Li C."/>
            <person name="Robertson H.M."/>
            <person name="Ji L."/>
            <person name="Meng X."/>
            <person name="Booth W."/>
            <person name="Chen Z."/>
            <person name="Childers C.P."/>
            <person name="Glastad K.M."/>
            <person name="Gokhale K."/>
            <person name="Gowin J."/>
            <person name="Gronenberg W."/>
            <person name="Hermansen R.A."/>
            <person name="Hu H."/>
            <person name="Hunt B.G."/>
            <person name="Huylmans A.K."/>
            <person name="Khalil S.M."/>
            <person name="Mitchell R.D."/>
            <person name="Munoz-Torres M.C."/>
            <person name="Mustard J.A."/>
            <person name="Pan H."/>
            <person name="Reese J.T."/>
            <person name="Scharf M.E."/>
            <person name="Sun F."/>
            <person name="Vogel H."/>
            <person name="Xiao J."/>
            <person name="Yang W."/>
            <person name="Yang Z."/>
            <person name="Yang Z."/>
            <person name="Zhou J."/>
            <person name="Zhu J."/>
            <person name="Brent C.S."/>
            <person name="Elsik C.G."/>
            <person name="Goodisman M.A."/>
            <person name="Liberles D.A."/>
            <person name="Roe R.M."/>
            <person name="Vargo E.L."/>
            <person name="Vilcinskas A."/>
            <person name="Wang J."/>
            <person name="Bornberg-Bauer E."/>
            <person name="Korb J."/>
            <person name="Zhang G."/>
            <person name="Liebig J."/>
        </authorList>
    </citation>
    <scope>NUCLEOTIDE SEQUENCE [LARGE SCALE GENOMIC DNA]</scope>
    <source>
        <tissue evidence="2">Whole organism</tissue>
    </source>
</reference>
<feature type="region of interest" description="Disordered" evidence="1">
    <location>
        <begin position="88"/>
        <end position="109"/>
    </location>
</feature>
<dbReference type="Proteomes" id="UP000027135">
    <property type="component" value="Unassembled WGS sequence"/>
</dbReference>
<gene>
    <name evidence="2" type="ORF">L798_00707</name>
</gene>
<name>A0A067QXA4_ZOONE</name>